<accession>A0A8B0SQ75</accession>
<dbReference type="EMBL" id="JAFMPM010000004">
    <property type="protein sequence ID" value="MBO0611422.1"/>
    <property type="molecule type" value="Genomic_DNA"/>
</dbReference>
<organism evidence="3">
    <name type="scientific">Thiothrix fructosivorans</name>
    <dbReference type="NCBI Taxonomy" id="111770"/>
    <lineage>
        <taxon>Bacteria</taxon>
        <taxon>Pseudomonadati</taxon>
        <taxon>Pseudomonadota</taxon>
        <taxon>Gammaproteobacteria</taxon>
        <taxon>Thiotrichales</taxon>
        <taxon>Thiotrichaceae</taxon>
        <taxon>Thiothrix</taxon>
    </lineage>
</organism>
<dbReference type="RefSeq" id="WP_207249238.1">
    <property type="nucleotide sequence ID" value="NZ_JAFMPM010000004.1"/>
</dbReference>
<dbReference type="Pfam" id="PF12008">
    <property type="entry name" value="EcoR124_C"/>
    <property type="match status" value="1"/>
</dbReference>
<sequence>MIEAFIDENLLTLKPTDDLDSAFAAYWDTRKQQAFDALCAEENVAPDALEQILKTYVFANRLPREEEIVEALTFKPKILERKGVIARVKDKITAFIETFVEQLS</sequence>
<dbReference type="EMBL" id="CP072750">
    <property type="protein sequence ID" value="QTX13099.1"/>
    <property type="molecule type" value="Genomic_DNA"/>
</dbReference>
<evidence type="ECO:0000313" key="3">
    <source>
        <dbReference type="EMBL" id="QTX13099.1"/>
    </source>
</evidence>
<feature type="domain" description="Type I restriction enzyme R protein C-terminal" evidence="1">
    <location>
        <begin position="1"/>
        <end position="99"/>
    </location>
</feature>
<evidence type="ECO:0000313" key="4">
    <source>
        <dbReference type="Proteomes" id="UP000664466"/>
    </source>
</evidence>
<reference evidence="2 4" key="1">
    <citation type="submission" date="2021-03" db="EMBL/GenBank/DDBJ databases">
        <title>Draft genome and methylome analysis of Thiotrix fructosivoruns ATCC 49748.</title>
        <authorList>
            <person name="Fomenkov A."/>
            <person name="Grabovich M.Y."/>
            <person name="Roberts R.J."/>
        </authorList>
    </citation>
    <scope>NUCLEOTIDE SEQUENCE [LARGE SCALE GENOMIC DNA]</scope>
    <source>
        <strain evidence="2 4">ATCC 49748</strain>
        <plasmid evidence="2">pTfr153</plasmid>
    </source>
</reference>
<protein>
    <recommendedName>
        <fullName evidence="1">Type I restriction enzyme R protein C-terminal domain-containing protein</fullName>
    </recommendedName>
</protein>
<proteinExistence type="predicted"/>
<keyword evidence="4" id="KW-1185">Reference proteome</keyword>
<gene>
    <name evidence="2" type="ORF">J1836_00525</name>
    <name evidence="3" type="ORF">J1836_020895</name>
</gene>
<evidence type="ECO:0000259" key="1">
    <source>
        <dbReference type="Pfam" id="PF12008"/>
    </source>
</evidence>
<dbReference type="InterPro" id="IPR022625">
    <property type="entry name" value="TypeI_RM_Rsu_C"/>
</dbReference>
<dbReference type="Proteomes" id="UP000664466">
    <property type="component" value="Unassembled WGS sequence"/>
</dbReference>
<reference evidence="3" key="2">
    <citation type="submission" date="2021-04" db="EMBL/GenBank/DDBJ databases">
        <title>Complete Genome and methylome analysis of Thiothrix fructosivorans ATCC 49748.</title>
        <authorList>
            <person name="Fomenkov A."/>
            <person name="Sun L."/>
            <person name="Vincze T."/>
            <person name="Grabovich M.Y."/>
            <person name="Roberts R.J."/>
        </authorList>
    </citation>
    <scope>NUCLEOTIDE SEQUENCE</scope>
    <source>
        <strain evidence="3">ATCC 49748</strain>
        <plasmid evidence="3">pTfr153</plasmid>
    </source>
</reference>
<dbReference type="AlphaFoldDB" id="A0A8B0SQ75"/>
<keyword evidence="3" id="KW-0614">Plasmid</keyword>
<evidence type="ECO:0000313" key="2">
    <source>
        <dbReference type="EMBL" id="MBO0611422.1"/>
    </source>
</evidence>
<name>A0A8B0SQ75_9GAMM</name>
<geneLocation type="plasmid" evidence="3">
    <name>pTfr153</name>
</geneLocation>